<evidence type="ECO:0000313" key="1">
    <source>
        <dbReference type="EMBL" id="GKT35456.1"/>
    </source>
</evidence>
<evidence type="ECO:0000313" key="2">
    <source>
        <dbReference type="Proteomes" id="UP001057375"/>
    </source>
</evidence>
<keyword evidence="2" id="KW-1185">Reference proteome</keyword>
<comment type="caution">
    <text evidence="1">The sequence shown here is derived from an EMBL/GenBank/DDBJ whole genome shotgun (WGS) entry which is preliminary data.</text>
</comment>
<name>A0ABQ5KSL6_9EUKA</name>
<sequence length="249" mass="28277">EYIELMLLFSSNFPQSFHLRLLFLLLSSPHTSPLEQTRVKQDIMSTFVHLTTSYRVDESSFELASLEECLLKDMSHSFLSSSYVRVLRCLLASTHFSFSSHRPSMEAHAALARVMLVTGVSQPIATTLLDMIERLSSKAHRDSVAARYESQEKSPLLVLWEALRKEVERVMADLGDEGVKKEPSVDRLAPFWHPSGTLLAPFWHPSGTRLAPVWQPAVHCKDERDRVCVCMECIKALLNLPISYHIVIL</sequence>
<proteinExistence type="predicted"/>
<dbReference type="Proteomes" id="UP001057375">
    <property type="component" value="Unassembled WGS sequence"/>
</dbReference>
<dbReference type="EMBL" id="BQXS01010993">
    <property type="protein sequence ID" value="GKT35456.1"/>
    <property type="molecule type" value="Genomic_DNA"/>
</dbReference>
<accession>A0ABQ5KSL6</accession>
<organism evidence="1 2">
    <name type="scientific">Aduncisulcus paluster</name>
    <dbReference type="NCBI Taxonomy" id="2918883"/>
    <lineage>
        <taxon>Eukaryota</taxon>
        <taxon>Metamonada</taxon>
        <taxon>Carpediemonas-like organisms</taxon>
        <taxon>Aduncisulcus</taxon>
    </lineage>
</organism>
<reference evidence="1" key="1">
    <citation type="submission" date="2022-03" db="EMBL/GenBank/DDBJ databases">
        <title>Draft genome sequence of Aduncisulcus paluster, a free-living microaerophilic Fornicata.</title>
        <authorList>
            <person name="Yuyama I."/>
            <person name="Kume K."/>
            <person name="Tamura T."/>
            <person name="Inagaki Y."/>
            <person name="Hashimoto T."/>
        </authorList>
    </citation>
    <scope>NUCLEOTIDE SEQUENCE</scope>
    <source>
        <strain evidence="1">NY0171</strain>
    </source>
</reference>
<gene>
    <name evidence="1" type="ORF">ADUPG1_008614</name>
</gene>
<protein>
    <submittedName>
        <fullName evidence="1">Uncharacterized protein</fullName>
    </submittedName>
</protein>
<feature type="non-terminal residue" evidence="1">
    <location>
        <position position="1"/>
    </location>
</feature>